<organism evidence="11">
    <name type="scientific">marine metagenome</name>
    <dbReference type="NCBI Taxonomy" id="408172"/>
    <lineage>
        <taxon>unclassified sequences</taxon>
        <taxon>metagenomes</taxon>
        <taxon>ecological metagenomes</taxon>
    </lineage>
</organism>
<evidence type="ECO:0000256" key="10">
    <source>
        <dbReference type="ARBA" id="ARBA00032441"/>
    </source>
</evidence>
<evidence type="ECO:0000256" key="6">
    <source>
        <dbReference type="ARBA" id="ARBA00022723"/>
    </source>
</evidence>
<evidence type="ECO:0000256" key="2">
    <source>
        <dbReference type="ARBA" id="ARBA00007599"/>
    </source>
</evidence>
<dbReference type="GO" id="GO:0046872">
    <property type="term" value="F:metal ion binding"/>
    <property type="evidence" value="ECO:0007669"/>
    <property type="project" value="UniProtKB-KW"/>
</dbReference>
<comment type="similarity">
    <text evidence="2">Belongs to the TsaE family.</text>
</comment>
<dbReference type="Gene3D" id="3.40.50.300">
    <property type="entry name" value="P-loop containing nucleotide triphosphate hydrolases"/>
    <property type="match status" value="1"/>
</dbReference>
<keyword evidence="6" id="KW-0479">Metal-binding</keyword>
<dbReference type="GO" id="GO:0005737">
    <property type="term" value="C:cytoplasm"/>
    <property type="evidence" value="ECO:0007669"/>
    <property type="project" value="UniProtKB-SubCell"/>
</dbReference>
<dbReference type="EMBL" id="UINC01001026">
    <property type="protein sequence ID" value="SUZ67951.1"/>
    <property type="molecule type" value="Genomic_DNA"/>
</dbReference>
<proteinExistence type="inferred from homology"/>
<evidence type="ECO:0000256" key="3">
    <source>
        <dbReference type="ARBA" id="ARBA00019010"/>
    </source>
</evidence>
<evidence type="ECO:0000256" key="5">
    <source>
        <dbReference type="ARBA" id="ARBA00022694"/>
    </source>
</evidence>
<protein>
    <recommendedName>
        <fullName evidence="3">tRNA threonylcarbamoyladenosine biosynthesis protein TsaE</fullName>
    </recommendedName>
    <alternativeName>
        <fullName evidence="10">t(6)A37 threonylcarbamoyladenosine biosynthesis protein TsaE</fullName>
    </alternativeName>
</protein>
<sequence length="136" mass="15046">MVTYITESEPQTIALGEQFAKTLAPGAVLLLFGELGVGKTAFVRGLAKGLKLDSDSVSSPTFTLINEYRGRPTFYHVDLYRLDPNEVDDLGLIDLGDSHGIIAIEWADHLPRTWTGAIQIKFRDVGGDRREIKIED</sequence>
<evidence type="ECO:0000256" key="9">
    <source>
        <dbReference type="ARBA" id="ARBA00022842"/>
    </source>
</evidence>
<accession>A0A381PLS2</accession>
<gene>
    <name evidence="11" type="ORF">METZ01_LOCUS20805</name>
</gene>
<dbReference type="PANTHER" id="PTHR33540:SF2">
    <property type="entry name" value="TRNA THREONYLCARBAMOYLADENOSINE BIOSYNTHESIS PROTEIN TSAE"/>
    <property type="match status" value="1"/>
</dbReference>
<evidence type="ECO:0000256" key="1">
    <source>
        <dbReference type="ARBA" id="ARBA00004496"/>
    </source>
</evidence>
<reference evidence="11" key="1">
    <citation type="submission" date="2018-05" db="EMBL/GenBank/DDBJ databases">
        <authorList>
            <person name="Lanie J.A."/>
            <person name="Ng W.-L."/>
            <person name="Kazmierczak K.M."/>
            <person name="Andrzejewski T.M."/>
            <person name="Davidsen T.M."/>
            <person name="Wayne K.J."/>
            <person name="Tettelin H."/>
            <person name="Glass J.I."/>
            <person name="Rusch D."/>
            <person name="Podicherti R."/>
            <person name="Tsui H.-C.T."/>
            <person name="Winkler M.E."/>
        </authorList>
    </citation>
    <scope>NUCLEOTIDE SEQUENCE</scope>
</reference>
<dbReference type="Pfam" id="PF02367">
    <property type="entry name" value="TsaE"/>
    <property type="match status" value="1"/>
</dbReference>
<keyword evidence="4" id="KW-0963">Cytoplasm</keyword>
<comment type="subcellular location">
    <subcellularLocation>
        <location evidence="1">Cytoplasm</location>
    </subcellularLocation>
</comment>
<dbReference type="AlphaFoldDB" id="A0A381PLS2"/>
<evidence type="ECO:0000256" key="4">
    <source>
        <dbReference type="ARBA" id="ARBA00022490"/>
    </source>
</evidence>
<keyword evidence="8" id="KW-0067">ATP-binding</keyword>
<dbReference type="SUPFAM" id="SSF52540">
    <property type="entry name" value="P-loop containing nucleoside triphosphate hydrolases"/>
    <property type="match status" value="1"/>
</dbReference>
<dbReference type="NCBIfam" id="TIGR00150">
    <property type="entry name" value="T6A_YjeE"/>
    <property type="match status" value="1"/>
</dbReference>
<dbReference type="GO" id="GO:0005524">
    <property type="term" value="F:ATP binding"/>
    <property type="evidence" value="ECO:0007669"/>
    <property type="project" value="UniProtKB-KW"/>
</dbReference>
<evidence type="ECO:0000256" key="7">
    <source>
        <dbReference type="ARBA" id="ARBA00022741"/>
    </source>
</evidence>
<keyword evidence="5" id="KW-0819">tRNA processing</keyword>
<dbReference type="GO" id="GO:0002949">
    <property type="term" value="P:tRNA threonylcarbamoyladenosine modification"/>
    <property type="evidence" value="ECO:0007669"/>
    <property type="project" value="InterPro"/>
</dbReference>
<name>A0A381PLS2_9ZZZZ</name>
<keyword evidence="9" id="KW-0460">Magnesium</keyword>
<evidence type="ECO:0000313" key="11">
    <source>
        <dbReference type="EMBL" id="SUZ67951.1"/>
    </source>
</evidence>
<keyword evidence="7" id="KW-0547">Nucleotide-binding</keyword>
<dbReference type="InterPro" id="IPR003442">
    <property type="entry name" value="T6A_TsaE"/>
</dbReference>
<dbReference type="InterPro" id="IPR027417">
    <property type="entry name" value="P-loop_NTPase"/>
</dbReference>
<dbReference type="PANTHER" id="PTHR33540">
    <property type="entry name" value="TRNA THREONYLCARBAMOYLADENOSINE BIOSYNTHESIS PROTEIN TSAE"/>
    <property type="match status" value="1"/>
</dbReference>
<evidence type="ECO:0000256" key="8">
    <source>
        <dbReference type="ARBA" id="ARBA00022840"/>
    </source>
</evidence>